<evidence type="ECO:0000313" key="3">
    <source>
        <dbReference type="Proteomes" id="UP000789901"/>
    </source>
</evidence>
<evidence type="ECO:0000256" key="1">
    <source>
        <dbReference type="SAM" id="MobiDB-lite"/>
    </source>
</evidence>
<name>A0ABN7W3S7_GIGMA</name>
<dbReference type="Gene3D" id="1.10.510.10">
    <property type="entry name" value="Transferase(Phosphotransferase) domain 1"/>
    <property type="match status" value="1"/>
</dbReference>
<gene>
    <name evidence="2" type="ORF">GMARGA_LOCUS26046</name>
</gene>
<comment type="caution">
    <text evidence="2">The sequence shown here is derived from an EMBL/GenBank/DDBJ whole genome shotgun (WGS) entry which is preliminary data.</text>
</comment>
<feature type="non-terminal residue" evidence="2">
    <location>
        <position position="105"/>
    </location>
</feature>
<reference evidence="2 3" key="1">
    <citation type="submission" date="2021-06" db="EMBL/GenBank/DDBJ databases">
        <authorList>
            <person name="Kallberg Y."/>
            <person name="Tangrot J."/>
            <person name="Rosling A."/>
        </authorList>
    </citation>
    <scope>NUCLEOTIDE SEQUENCE [LARGE SCALE GENOMIC DNA]</scope>
    <source>
        <strain evidence="2 3">120-4 pot B 10/14</strain>
    </source>
</reference>
<feature type="region of interest" description="Disordered" evidence="1">
    <location>
        <begin position="77"/>
        <end position="105"/>
    </location>
</feature>
<proteinExistence type="predicted"/>
<feature type="compositionally biased region" description="Polar residues" evidence="1">
    <location>
        <begin position="87"/>
        <end position="105"/>
    </location>
</feature>
<keyword evidence="3" id="KW-1185">Reference proteome</keyword>
<dbReference type="SUPFAM" id="SSF56112">
    <property type="entry name" value="Protein kinase-like (PK-like)"/>
    <property type="match status" value="1"/>
</dbReference>
<organism evidence="2 3">
    <name type="scientific">Gigaspora margarita</name>
    <dbReference type="NCBI Taxonomy" id="4874"/>
    <lineage>
        <taxon>Eukaryota</taxon>
        <taxon>Fungi</taxon>
        <taxon>Fungi incertae sedis</taxon>
        <taxon>Mucoromycota</taxon>
        <taxon>Glomeromycotina</taxon>
        <taxon>Glomeromycetes</taxon>
        <taxon>Diversisporales</taxon>
        <taxon>Gigasporaceae</taxon>
        <taxon>Gigaspora</taxon>
    </lineage>
</organism>
<sequence>MKLLYQTVIQIYIAYESFYGKYQVTKRQTRLTIEEMLKISREQTTYIVPEEYIKLLQDCWNDDPEMRPTIEQESIPYQPRDILENGHANSQPSLTPISNDLDNPR</sequence>
<protein>
    <submittedName>
        <fullName evidence="2">13519_t:CDS:1</fullName>
    </submittedName>
</protein>
<evidence type="ECO:0000313" key="2">
    <source>
        <dbReference type="EMBL" id="CAG8814426.1"/>
    </source>
</evidence>
<dbReference type="Proteomes" id="UP000789901">
    <property type="component" value="Unassembled WGS sequence"/>
</dbReference>
<dbReference type="EMBL" id="CAJVQB010029677">
    <property type="protein sequence ID" value="CAG8814426.1"/>
    <property type="molecule type" value="Genomic_DNA"/>
</dbReference>
<accession>A0ABN7W3S7</accession>
<dbReference type="InterPro" id="IPR011009">
    <property type="entry name" value="Kinase-like_dom_sf"/>
</dbReference>